<dbReference type="Gene3D" id="1.20.890.10">
    <property type="entry name" value="cAMP-dependent protein kinase regulatory subunit, dimerization-anchoring domain"/>
    <property type="match status" value="1"/>
</dbReference>
<dbReference type="InterPro" id="IPR027417">
    <property type="entry name" value="P-loop_NTPase"/>
</dbReference>
<dbReference type="CDD" id="cd00051">
    <property type="entry name" value="EFh"/>
    <property type="match status" value="1"/>
</dbReference>
<feature type="compositionally biased region" description="Polar residues" evidence="7">
    <location>
        <begin position="212"/>
        <end position="231"/>
    </location>
</feature>
<dbReference type="AlphaFoldDB" id="A0A6G0IM41"/>
<dbReference type="GO" id="GO:0016460">
    <property type="term" value="C:myosin II complex"/>
    <property type="evidence" value="ECO:0007669"/>
    <property type="project" value="TreeGrafter"/>
</dbReference>
<dbReference type="PANTHER" id="PTHR23048:SF30">
    <property type="entry name" value="CARDIAC MYOSIN LIGHT CHAIN-1"/>
    <property type="match status" value="1"/>
</dbReference>
<evidence type="ECO:0000256" key="1">
    <source>
        <dbReference type="ARBA" id="ARBA00022679"/>
    </source>
</evidence>
<evidence type="ECO:0000256" key="6">
    <source>
        <dbReference type="ARBA" id="ARBA00023179"/>
    </source>
</evidence>
<dbReference type="InterPro" id="IPR002048">
    <property type="entry name" value="EF_hand_dom"/>
</dbReference>
<dbReference type="EMBL" id="REGW02000009">
    <property type="protein sequence ID" value="KAE8292585.1"/>
    <property type="molecule type" value="Genomic_DNA"/>
</dbReference>
<keyword evidence="1" id="KW-0808">Transferase</keyword>
<dbReference type="SUPFAM" id="SSF47391">
    <property type="entry name" value="Dimerization-anchoring domain of cAMP-dependent PK regulatory subunit"/>
    <property type="match status" value="1"/>
</dbReference>
<dbReference type="InterPro" id="IPR011992">
    <property type="entry name" value="EF-hand-dom_pair"/>
</dbReference>
<dbReference type="SUPFAM" id="SSF52540">
    <property type="entry name" value="P-loop containing nucleoside triphosphate hydrolases"/>
    <property type="match status" value="1"/>
</dbReference>
<feature type="compositionally biased region" description="Basic and acidic residues" evidence="7">
    <location>
        <begin position="488"/>
        <end position="507"/>
    </location>
</feature>
<keyword evidence="4" id="KW-0518">Myosin</keyword>
<evidence type="ECO:0000256" key="7">
    <source>
        <dbReference type="SAM" id="MobiDB-lite"/>
    </source>
</evidence>
<protein>
    <submittedName>
        <fullName evidence="9">Myosin light chain 4 Myosin light chain 1</fullName>
    </submittedName>
</protein>
<dbReference type="GO" id="GO:0006139">
    <property type="term" value="P:nucleobase-containing compound metabolic process"/>
    <property type="evidence" value="ECO:0007669"/>
    <property type="project" value="InterPro"/>
</dbReference>
<evidence type="ECO:0000256" key="4">
    <source>
        <dbReference type="ARBA" id="ARBA00023123"/>
    </source>
</evidence>
<keyword evidence="2" id="KW-0547">Nucleotide-binding</keyword>
<dbReference type="Proteomes" id="UP000424527">
    <property type="component" value="Unassembled WGS sequence"/>
</dbReference>
<dbReference type="PRINTS" id="PR00094">
    <property type="entry name" value="ADENYLTKNASE"/>
</dbReference>
<evidence type="ECO:0000256" key="5">
    <source>
        <dbReference type="ARBA" id="ARBA00023175"/>
    </source>
</evidence>
<feature type="region of interest" description="Disordered" evidence="7">
    <location>
        <begin position="467"/>
        <end position="521"/>
    </location>
</feature>
<comment type="caution">
    <text evidence="9">The sequence shown here is derived from an EMBL/GenBank/DDBJ whole genome shotgun (WGS) entry which is preliminary data.</text>
</comment>
<dbReference type="PANTHER" id="PTHR23048">
    <property type="entry name" value="MYOSIN LIGHT CHAIN 1, 3"/>
    <property type="match status" value="1"/>
</dbReference>
<dbReference type="GO" id="GO:0005509">
    <property type="term" value="F:calcium ion binding"/>
    <property type="evidence" value="ECO:0007669"/>
    <property type="project" value="InterPro"/>
</dbReference>
<dbReference type="InterPro" id="IPR000850">
    <property type="entry name" value="Adenylat/UMP-CMP_kin"/>
</dbReference>
<organism evidence="9 10">
    <name type="scientific">Larimichthys crocea</name>
    <name type="common">Large yellow croaker</name>
    <name type="synonym">Pseudosciaena crocea</name>
    <dbReference type="NCBI Taxonomy" id="215358"/>
    <lineage>
        <taxon>Eukaryota</taxon>
        <taxon>Metazoa</taxon>
        <taxon>Chordata</taxon>
        <taxon>Craniata</taxon>
        <taxon>Vertebrata</taxon>
        <taxon>Euteleostomi</taxon>
        <taxon>Actinopterygii</taxon>
        <taxon>Neopterygii</taxon>
        <taxon>Teleostei</taxon>
        <taxon>Neoteleostei</taxon>
        <taxon>Acanthomorphata</taxon>
        <taxon>Eupercaria</taxon>
        <taxon>Sciaenidae</taxon>
        <taxon>Larimichthys</taxon>
    </lineage>
</organism>
<dbReference type="SUPFAM" id="SSF47473">
    <property type="entry name" value="EF-hand"/>
    <property type="match status" value="1"/>
</dbReference>
<feature type="region of interest" description="Disordered" evidence="7">
    <location>
        <begin position="64"/>
        <end position="115"/>
    </location>
</feature>
<sequence>MMTEVKEYLSHHHIPQLLESLLTGLLYHRPEDPVSFLQSCLIKTRQLGGPEAVTWDAFITLERNQLSPGPPKTTFPVPSLPPRKPQTTQTPPPRPQIPCTTPSMTPKTTLPPIAPSVPPIKPQTSQPTSPIPPITGPIPPKTTLIPPIKPQIAPPRYSEPPKPKTSVEPKVLIQAPAGPASTAQPVHTEMKEQGDPKTFSTEAPHPGPPSSPVRSQLSIDSDSDLTESSGLRQEVSIIGPQKPLIIFIIGGPGSGKGSQAARLARCFSFRVISLDELLRRQLLSHASPSRKWKVISEMMGHGELGPQEETISELRRQLIGRQEVRGFIVEGFPRDVHQALCFQEQIGSPDVVMLLLCSNETLRCRLQRRAAQLGLLGDNSHALRRRLEAFQRDAVSVRRYYRQLHLLTQVDGDADEDVIFADLSSVIREKLKDSEDVSDCTTGDVSSLPSLVFCSLSCLTHPFSTQYKTPSLQSPSDSIRPLSIMAPKKVEPKKTEVKKVEAKKEEPAPPPKPAEPVPKPPEVDLKSIVVEFTPDQIEEFRDAFTLFDETPAGEMKITYAQCGDVMRALGHNPTNDDVLKVLGRPKAEELHVKLLDFDTFLPMLQHVARSKEQGTFEDFVEGLRVFDKEGNGTVMGAELRHVLSTLGEKMTENEVDRLMVGQEDSNGHINYTEFVKHILAG</sequence>
<proteinExistence type="predicted"/>
<dbReference type="Gene3D" id="1.10.238.10">
    <property type="entry name" value="EF-hand"/>
    <property type="match status" value="2"/>
</dbReference>
<dbReference type="InterPro" id="IPR050230">
    <property type="entry name" value="CALM/Myosin/TropC-like"/>
</dbReference>
<dbReference type="GO" id="GO:0005524">
    <property type="term" value="F:ATP binding"/>
    <property type="evidence" value="ECO:0007669"/>
    <property type="project" value="InterPro"/>
</dbReference>
<gene>
    <name evidence="9" type="ORF">D5F01_LYC09957</name>
</gene>
<dbReference type="FunFam" id="1.10.238.10:FF:000056">
    <property type="entry name" value="Myosin light chain 1 skeletal"/>
    <property type="match status" value="1"/>
</dbReference>
<evidence type="ECO:0000313" key="9">
    <source>
        <dbReference type="EMBL" id="KAE8292585.1"/>
    </source>
</evidence>
<name>A0A6G0IM41_LARCR</name>
<keyword evidence="6" id="KW-0514">Muscle protein</keyword>
<feature type="compositionally biased region" description="Polar residues" evidence="7">
    <location>
        <begin position="467"/>
        <end position="477"/>
    </location>
</feature>
<dbReference type="CDD" id="cd01428">
    <property type="entry name" value="ADK"/>
    <property type="match status" value="1"/>
</dbReference>
<evidence type="ECO:0000256" key="3">
    <source>
        <dbReference type="ARBA" id="ARBA00022777"/>
    </source>
</evidence>
<feature type="compositionally biased region" description="Pro residues" evidence="7">
    <location>
        <begin position="68"/>
        <end position="96"/>
    </location>
</feature>
<keyword evidence="3" id="KW-0418">Kinase</keyword>
<dbReference type="Pfam" id="PF00406">
    <property type="entry name" value="ADK"/>
    <property type="match status" value="1"/>
</dbReference>
<feature type="compositionally biased region" description="Pro residues" evidence="7">
    <location>
        <begin position="508"/>
        <end position="520"/>
    </location>
</feature>
<keyword evidence="5" id="KW-0505">Motor protein</keyword>
<dbReference type="FunFam" id="1.10.238.10:FF:000019">
    <property type="entry name" value="Myosin light chain 1 skeletal"/>
    <property type="match status" value="1"/>
</dbReference>
<dbReference type="PROSITE" id="PS50222">
    <property type="entry name" value="EF_HAND_2"/>
    <property type="match status" value="1"/>
</dbReference>
<accession>A0A6G0IM41</accession>
<evidence type="ECO:0000256" key="2">
    <source>
        <dbReference type="ARBA" id="ARBA00022741"/>
    </source>
</evidence>
<evidence type="ECO:0000313" key="10">
    <source>
        <dbReference type="Proteomes" id="UP000424527"/>
    </source>
</evidence>
<dbReference type="Gene3D" id="3.40.50.300">
    <property type="entry name" value="P-loop containing nucleotide triphosphate hydrolases"/>
    <property type="match status" value="1"/>
</dbReference>
<feature type="region of interest" description="Disordered" evidence="7">
    <location>
        <begin position="177"/>
        <end position="234"/>
    </location>
</feature>
<evidence type="ECO:0000259" key="8">
    <source>
        <dbReference type="PROSITE" id="PS50222"/>
    </source>
</evidence>
<dbReference type="GO" id="GO:0019205">
    <property type="term" value="F:nucleobase-containing compound kinase activity"/>
    <property type="evidence" value="ECO:0007669"/>
    <property type="project" value="InterPro"/>
</dbReference>
<feature type="domain" description="EF-hand" evidence="8">
    <location>
        <begin position="614"/>
        <end position="649"/>
    </location>
</feature>
<reference evidence="9 10" key="1">
    <citation type="submission" date="2019-07" db="EMBL/GenBank/DDBJ databases">
        <title>Chromosome genome assembly for large yellow croaker.</title>
        <authorList>
            <person name="Xiao S."/>
        </authorList>
    </citation>
    <scope>NUCLEOTIDE SEQUENCE [LARGE SCALE GENOMIC DNA]</scope>
    <source>
        <strain evidence="9">JMULYC20181020</strain>
        <tissue evidence="9">Muscle</tissue>
    </source>
</reference>
<keyword evidence="10" id="KW-1185">Reference proteome</keyword>